<reference evidence="2" key="1">
    <citation type="submission" date="2020-03" db="EMBL/GenBank/DDBJ databases">
        <authorList>
            <person name="Weist P."/>
        </authorList>
    </citation>
    <scope>NUCLEOTIDE SEQUENCE</scope>
</reference>
<sequence>MEAVCRATAAAAVVVLAVDDGPRPRPRPRPSTFDLRPPACQECCRPCYPDNQKAHSGATKPFFVLSTVACARPENHLHSPPVQEESNTALAVCEPDTGNGWRQRRRRRRRKEGRVVGVMVQINLPYGLFSFLRARYILNIPGGRARKPCRSPSRRKRIIAPEDETR</sequence>
<name>A0A9N7VCP8_PLEPL</name>
<keyword evidence="3" id="KW-1185">Reference proteome</keyword>
<accession>A0A9N7VCP8</accession>
<organism evidence="2 3">
    <name type="scientific">Pleuronectes platessa</name>
    <name type="common">European plaice</name>
    <dbReference type="NCBI Taxonomy" id="8262"/>
    <lineage>
        <taxon>Eukaryota</taxon>
        <taxon>Metazoa</taxon>
        <taxon>Chordata</taxon>
        <taxon>Craniata</taxon>
        <taxon>Vertebrata</taxon>
        <taxon>Euteleostomi</taxon>
        <taxon>Actinopterygii</taxon>
        <taxon>Neopterygii</taxon>
        <taxon>Teleostei</taxon>
        <taxon>Neoteleostei</taxon>
        <taxon>Acanthomorphata</taxon>
        <taxon>Carangaria</taxon>
        <taxon>Pleuronectiformes</taxon>
        <taxon>Pleuronectoidei</taxon>
        <taxon>Pleuronectidae</taxon>
        <taxon>Pleuronectes</taxon>
    </lineage>
</organism>
<feature type="compositionally biased region" description="Basic residues" evidence="1">
    <location>
        <begin position="144"/>
        <end position="158"/>
    </location>
</feature>
<proteinExistence type="predicted"/>
<evidence type="ECO:0000313" key="3">
    <source>
        <dbReference type="Proteomes" id="UP001153269"/>
    </source>
</evidence>
<feature type="region of interest" description="Disordered" evidence="1">
    <location>
        <begin position="143"/>
        <end position="166"/>
    </location>
</feature>
<dbReference type="EMBL" id="CADEAL010003936">
    <property type="protein sequence ID" value="CAB1447117.1"/>
    <property type="molecule type" value="Genomic_DNA"/>
</dbReference>
<gene>
    <name evidence="2" type="ORF">PLEPLA_LOCUS34813</name>
</gene>
<comment type="caution">
    <text evidence="2">The sequence shown here is derived from an EMBL/GenBank/DDBJ whole genome shotgun (WGS) entry which is preliminary data.</text>
</comment>
<dbReference type="Proteomes" id="UP001153269">
    <property type="component" value="Unassembled WGS sequence"/>
</dbReference>
<protein>
    <submittedName>
        <fullName evidence="2">Uncharacterized protein</fullName>
    </submittedName>
</protein>
<evidence type="ECO:0000313" key="2">
    <source>
        <dbReference type="EMBL" id="CAB1447117.1"/>
    </source>
</evidence>
<evidence type="ECO:0000256" key="1">
    <source>
        <dbReference type="SAM" id="MobiDB-lite"/>
    </source>
</evidence>
<dbReference type="AlphaFoldDB" id="A0A9N7VCP8"/>